<dbReference type="SUPFAM" id="SSF51735">
    <property type="entry name" value="NAD(P)-binding Rossmann-fold domains"/>
    <property type="match status" value="1"/>
</dbReference>
<organism evidence="3 4">
    <name type="scientific">Sphingobium phenoxybenzoativorans</name>
    <dbReference type="NCBI Taxonomy" id="1592790"/>
    <lineage>
        <taxon>Bacteria</taxon>
        <taxon>Pseudomonadati</taxon>
        <taxon>Pseudomonadota</taxon>
        <taxon>Alphaproteobacteria</taxon>
        <taxon>Sphingomonadales</taxon>
        <taxon>Sphingomonadaceae</taxon>
        <taxon>Sphingobium</taxon>
    </lineage>
</organism>
<dbReference type="GO" id="GO:0016616">
    <property type="term" value="F:oxidoreductase activity, acting on the CH-OH group of donors, NAD or NADP as acceptor"/>
    <property type="evidence" value="ECO:0007669"/>
    <property type="project" value="TreeGrafter"/>
</dbReference>
<dbReference type="PROSITE" id="PS00061">
    <property type="entry name" value="ADH_SHORT"/>
    <property type="match status" value="1"/>
</dbReference>
<dbReference type="GO" id="GO:0048038">
    <property type="term" value="F:quinone binding"/>
    <property type="evidence" value="ECO:0007669"/>
    <property type="project" value="TreeGrafter"/>
</dbReference>
<dbReference type="GO" id="GO:0006633">
    <property type="term" value="P:fatty acid biosynthetic process"/>
    <property type="evidence" value="ECO:0007669"/>
    <property type="project" value="TreeGrafter"/>
</dbReference>
<dbReference type="AlphaFoldDB" id="A0A975K8G2"/>
<reference evidence="3" key="1">
    <citation type="submission" date="2021-04" db="EMBL/GenBank/DDBJ databases">
        <title>Isolation of p-tert-butylphenol degrading bacteria Sphingobium phenoxybenzoativorans Tas13 from active sludge.</title>
        <authorList>
            <person name="Li Y."/>
        </authorList>
    </citation>
    <scope>NUCLEOTIDE SEQUENCE</scope>
    <source>
        <strain evidence="3">Tas13</strain>
    </source>
</reference>
<gene>
    <name evidence="3" type="ORF">KFK14_04645</name>
</gene>
<sequence>MGEFTGKVAIVMGASTAGGMGDATARRLAKEGAKVVVSGLGKAHLEALAKDIGGSAFEADITSEAAVKALVDYTVDTYGGLHIAANLAGLCDRCSIRDITEEHLLKMTKINFFGTVWFVKQVAEQIEDYGAIVTISSLSAHDPISGITAYASAKRGADRFVQAAAVEYRDKRLRINAIIPSTNDTNMLRKGIEEFGGKFEEFIKPFVDLTPLGRISQPTDIAAMAYMMLRDEFFETGQTVNCSGGNALLGQPRIYA</sequence>
<name>A0A975K8G2_9SPHN</name>
<dbReference type="InterPro" id="IPR036291">
    <property type="entry name" value="NAD(P)-bd_dom_sf"/>
</dbReference>
<dbReference type="InterPro" id="IPR002347">
    <property type="entry name" value="SDR_fam"/>
</dbReference>
<evidence type="ECO:0000313" key="4">
    <source>
        <dbReference type="Proteomes" id="UP000681425"/>
    </source>
</evidence>
<dbReference type="EMBL" id="CP073910">
    <property type="protein sequence ID" value="QUT06736.1"/>
    <property type="molecule type" value="Genomic_DNA"/>
</dbReference>
<keyword evidence="4" id="KW-1185">Reference proteome</keyword>
<dbReference type="Pfam" id="PF13561">
    <property type="entry name" value="adh_short_C2"/>
    <property type="match status" value="1"/>
</dbReference>
<proteinExistence type="inferred from homology"/>
<evidence type="ECO:0000256" key="2">
    <source>
        <dbReference type="ARBA" id="ARBA00023002"/>
    </source>
</evidence>
<dbReference type="PANTHER" id="PTHR42760:SF133">
    <property type="entry name" value="3-OXOACYL-[ACYL-CARRIER-PROTEIN] REDUCTASE"/>
    <property type="match status" value="1"/>
</dbReference>
<dbReference type="PANTHER" id="PTHR42760">
    <property type="entry name" value="SHORT-CHAIN DEHYDROGENASES/REDUCTASES FAMILY MEMBER"/>
    <property type="match status" value="1"/>
</dbReference>
<protein>
    <submittedName>
        <fullName evidence="3">SDR family oxidoreductase</fullName>
    </submittedName>
</protein>
<dbReference type="InterPro" id="IPR020904">
    <property type="entry name" value="Sc_DH/Rdtase_CS"/>
</dbReference>
<evidence type="ECO:0000256" key="1">
    <source>
        <dbReference type="ARBA" id="ARBA00006484"/>
    </source>
</evidence>
<evidence type="ECO:0000313" key="3">
    <source>
        <dbReference type="EMBL" id="QUT06736.1"/>
    </source>
</evidence>
<dbReference type="PRINTS" id="PR00081">
    <property type="entry name" value="GDHRDH"/>
</dbReference>
<accession>A0A975K8G2</accession>
<dbReference type="CDD" id="cd05233">
    <property type="entry name" value="SDR_c"/>
    <property type="match status" value="1"/>
</dbReference>
<dbReference type="RefSeq" id="WP_212610040.1">
    <property type="nucleotide sequence ID" value="NZ_CP073910.1"/>
</dbReference>
<dbReference type="KEGG" id="spph:KFK14_04645"/>
<comment type="similarity">
    <text evidence="1">Belongs to the short-chain dehydrogenases/reductases (SDR) family.</text>
</comment>
<keyword evidence="2" id="KW-0560">Oxidoreductase</keyword>
<dbReference type="Proteomes" id="UP000681425">
    <property type="component" value="Chromosome"/>
</dbReference>
<dbReference type="Gene3D" id="3.40.50.720">
    <property type="entry name" value="NAD(P)-binding Rossmann-like Domain"/>
    <property type="match status" value="1"/>
</dbReference>